<dbReference type="RefSeq" id="WP_175194554.1">
    <property type="nucleotide sequence ID" value="NZ_CADIKL010000006.1"/>
</dbReference>
<proteinExistence type="predicted"/>
<sequence>MADRTLREILADIVDAGHRYPALHAQIFHCLFEGEQLRRGLFRYECGTAPHRAGDGMQVTVLVTKVWPTEWLLQLAHALGRGVVPEMVLAPADEFDGHEISHTREEHEATVPGDAFMRIPEYLNPE</sequence>
<gene>
    <name evidence="1" type="ORF">LMG28688_01589</name>
</gene>
<reference evidence="1 2" key="1">
    <citation type="submission" date="2020-04" db="EMBL/GenBank/DDBJ databases">
        <authorList>
            <person name="De Canck E."/>
        </authorList>
    </citation>
    <scope>NUCLEOTIDE SEQUENCE [LARGE SCALE GENOMIC DNA]</scope>
    <source>
        <strain evidence="1 2">LMG 28688</strain>
    </source>
</reference>
<organism evidence="1 2">
    <name type="scientific">Paraburkholderia caffeinitolerans</name>
    <dbReference type="NCBI Taxonomy" id="1723730"/>
    <lineage>
        <taxon>Bacteria</taxon>
        <taxon>Pseudomonadati</taxon>
        <taxon>Pseudomonadota</taxon>
        <taxon>Betaproteobacteria</taxon>
        <taxon>Burkholderiales</taxon>
        <taxon>Burkholderiaceae</taxon>
        <taxon>Paraburkholderia</taxon>
    </lineage>
</organism>
<evidence type="ECO:0000313" key="2">
    <source>
        <dbReference type="Proteomes" id="UP000494119"/>
    </source>
</evidence>
<name>A0A6J5FM34_9BURK</name>
<protein>
    <submittedName>
        <fullName evidence="1">Uncharacterized protein</fullName>
    </submittedName>
</protein>
<keyword evidence="2" id="KW-1185">Reference proteome</keyword>
<accession>A0A6J5FM34</accession>
<dbReference type="EMBL" id="CADIKL010000006">
    <property type="protein sequence ID" value="CAB3783150.1"/>
    <property type="molecule type" value="Genomic_DNA"/>
</dbReference>
<evidence type="ECO:0000313" key="1">
    <source>
        <dbReference type="EMBL" id="CAB3783150.1"/>
    </source>
</evidence>
<dbReference type="Proteomes" id="UP000494119">
    <property type="component" value="Unassembled WGS sequence"/>
</dbReference>
<dbReference type="AlphaFoldDB" id="A0A6J5FM34"/>